<evidence type="ECO:0000313" key="2">
    <source>
        <dbReference type="EMBL" id="SMX46825.1"/>
    </source>
</evidence>
<dbReference type="InterPro" id="IPR013096">
    <property type="entry name" value="Cupin_2"/>
</dbReference>
<dbReference type="Gene3D" id="2.60.120.10">
    <property type="entry name" value="Jelly Rolls"/>
    <property type="match status" value="1"/>
</dbReference>
<accession>A0A238KVK3</accession>
<dbReference type="Pfam" id="PF07883">
    <property type="entry name" value="Cupin_2"/>
    <property type="match status" value="1"/>
</dbReference>
<keyword evidence="3" id="KW-1185">Reference proteome</keyword>
<gene>
    <name evidence="2" type="ORF">PEV8663_03397</name>
</gene>
<reference evidence="2" key="1">
    <citation type="submission" date="2017-05" db="EMBL/GenBank/DDBJ databases">
        <authorList>
            <person name="Song R."/>
            <person name="Chenine A.L."/>
            <person name="Ruprecht R.M."/>
        </authorList>
    </citation>
    <scope>NUCLEOTIDE SEQUENCE [LARGE SCALE GENOMIC DNA]</scope>
    <source>
        <strain evidence="2">CECT 8663</strain>
    </source>
</reference>
<protein>
    <submittedName>
        <fullName evidence="2">Cupin domain protein</fullName>
    </submittedName>
</protein>
<sequence>MHIKRFNDAQPYEAPNHFGCHGLRLQGFEDGGPTNQWVGYSQFLPGGGAGPDSTPFEKVYVVLEGEMTLTVDGTATTLGPMDSCTIPPGEVRLLENRSNLTSKMLVVIPYPSAQSSGELK</sequence>
<evidence type="ECO:0000259" key="1">
    <source>
        <dbReference type="Pfam" id="PF07883"/>
    </source>
</evidence>
<dbReference type="CDD" id="cd20299">
    <property type="entry name" value="cupin_YP766765-like"/>
    <property type="match status" value="1"/>
</dbReference>
<dbReference type="Proteomes" id="UP000220836">
    <property type="component" value="Unassembled WGS sequence"/>
</dbReference>
<dbReference type="AlphaFoldDB" id="A0A238KVK3"/>
<dbReference type="RefSeq" id="WP_097805867.1">
    <property type="nucleotide sequence ID" value="NZ_FXYH01000014.1"/>
</dbReference>
<proteinExistence type="predicted"/>
<evidence type="ECO:0000313" key="3">
    <source>
        <dbReference type="Proteomes" id="UP000220836"/>
    </source>
</evidence>
<name>A0A238KVK3_9RHOB</name>
<organism evidence="2 3">
    <name type="scientific">Pelagimonas varians</name>
    <dbReference type="NCBI Taxonomy" id="696760"/>
    <lineage>
        <taxon>Bacteria</taxon>
        <taxon>Pseudomonadati</taxon>
        <taxon>Pseudomonadota</taxon>
        <taxon>Alphaproteobacteria</taxon>
        <taxon>Rhodobacterales</taxon>
        <taxon>Roseobacteraceae</taxon>
        <taxon>Pelagimonas</taxon>
    </lineage>
</organism>
<dbReference type="EMBL" id="FXYH01000014">
    <property type="protein sequence ID" value="SMX46825.1"/>
    <property type="molecule type" value="Genomic_DNA"/>
</dbReference>
<feature type="domain" description="Cupin type-2" evidence="1">
    <location>
        <begin position="42"/>
        <end position="107"/>
    </location>
</feature>
<dbReference type="InterPro" id="IPR011051">
    <property type="entry name" value="RmlC_Cupin_sf"/>
</dbReference>
<dbReference type="SUPFAM" id="SSF51182">
    <property type="entry name" value="RmlC-like cupins"/>
    <property type="match status" value="1"/>
</dbReference>
<dbReference type="OrthoDB" id="2886949at2"/>
<dbReference type="InterPro" id="IPR014710">
    <property type="entry name" value="RmlC-like_jellyroll"/>
</dbReference>